<dbReference type="InterPro" id="IPR001005">
    <property type="entry name" value="SANT/Myb"/>
</dbReference>
<feature type="domain" description="HTH myb-type" evidence="7">
    <location>
        <begin position="98"/>
        <end position="157"/>
    </location>
</feature>
<name>D6MKE2_9ASPA</name>
<dbReference type="AlphaFoldDB" id="D6MKE2"/>
<dbReference type="EMBL" id="GQ166024">
    <property type="protein sequence ID" value="ADG57989.1"/>
    <property type="molecule type" value="mRNA"/>
</dbReference>
<dbReference type="Pfam" id="PF00249">
    <property type="entry name" value="Myb_DNA-binding"/>
    <property type="match status" value="1"/>
</dbReference>
<keyword evidence="3" id="KW-0238">DNA-binding</keyword>
<reference evidence="8" key="2">
    <citation type="journal article" date="2010" name="Genomics">
        <title>Analysis of floral transcription factors from Lycoris longituba.</title>
        <authorList>
            <person name="He Q.L."/>
            <person name="Cui S.J."/>
            <person name="Gu J.L."/>
            <person name="Zhang H."/>
            <person name="Wang M.X."/>
            <person name="Zhou Y."/>
            <person name="Zhang L."/>
            <person name="Huang M.R."/>
        </authorList>
    </citation>
    <scope>NUCLEOTIDE SEQUENCE</scope>
</reference>
<keyword evidence="4" id="KW-0804">Transcription</keyword>
<dbReference type="PROSITE" id="PS51294">
    <property type="entry name" value="HTH_MYB"/>
    <property type="match status" value="1"/>
</dbReference>
<dbReference type="GO" id="GO:0003700">
    <property type="term" value="F:DNA-binding transcription factor activity"/>
    <property type="evidence" value="ECO:0007669"/>
    <property type="project" value="InterPro"/>
</dbReference>
<evidence type="ECO:0000256" key="4">
    <source>
        <dbReference type="ARBA" id="ARBA00023163"/>
    </source>
</evidence>
<dbReference type="SUPFAM" id="SSF46689">
    <property type="entry name" value="Homeodomain-like"/>
    <property type="match status" value="1"/>
</dbReference>
<dbReference type="InterPro" id="IPR044841">
    <property type="entry name" value="LUX/BOA-like"/>
</dbReference>
<evidence type="ECO:0000256" key="2">
    <source>
        <dbReference type="ARBA" id="ARBA00023015"/>
    </source>
</evidence>
<comment type="subcellular location">
    <subcellularLocation>
        <location evidence="1">Nucleus</location>
    </subcellularLocation>
</comment>
<reference evidence="8" key="1">
    <citation type="submission" date="2009-05" db="EMBL/GenBank/DDBJ databases">
        <authorList>
            <person name="Huang M."/>
            <person name="He Q."/>
            <person name="Zhang L."/>
            <person name="Cui S."/>
            <person name="Wang M."/>
            <person name="Zhou Y."/>
        </authorList>
    </citation>
    <scope>NUCLEOTIDE SEQUENCE</scope>
</reference>
<dbReference type="FunFam" id="1.10.10.60:FF:000007">
    <property type="entry name" value="Two-component response regulator"/>
    <property type="match status" value="1"/>
</dbReference>
<dbReference type="GO" id="GO:0005634">
    <property type="term" value="C:nucleus"/>
    <property type="evidence" value="ECO:0007669"/>
    <property type="project" value="UniProtKB-SubCell"/>
</dbReference>
<evidence type="ECO:0000313" key="8">
    <source>
        <dbReference type="EMBL" id="ADG57989.1"/>
    </source>
</evidence>
<evidence type="ECO:0000256" key="3">
    <source>
        <dbReference type="ARBA" id="ARBA00023125"/>
    </source>
</evidence>
<evidence type="ECO:0000259" key="7">
    <source>
        <dbReference type="PROSITE" id="PS51294"/>
    </source>
</evidence>
<evidence type="ECO:0000256" key="5">
    <source>
        <dbReference type="ARBA" id="ARBA00023242"/>
    </source>
</evidence>
<organism evidence="8">
    <name type="scientific">Lycoris longituba</name>
    <dbReference type="NCBI Taxonomy" id="272140"/>
    <lineage>
        <taxon>Eukaryota</taxon>
        <taxon>Viridiplantae</taxon>
        <taxon>Streptophyta</taxon>
        <taxon>Embryophyta</taxon>
        <taxon>Tracheophyta</taxon>
        <taxon>Spermatophyta</taxon>
        <taxon>Magnoliopsida</taxon>
        <taxon>Liliopsida</taxon>
        <taxon>Asparagales</taxon>
        <taxon>Amaryllidaceae</taxon>
        <taxon>Amaryllidoideae</taxon>
        <taxon>Lycoris</taxon>
    </lineage>
</organism>
<sequence>MADHHQFSSSSSSSSSPDAISEWISGLPSDDLMPLSTPLLPPSLAAAFFVSPEPAKTILDAELAALETVASLRRPPAEKPLEASCNDEEVVEGSCSSRNRRRRLVWTPQLHKRFLDVMARLGSKEAVPKKIMEMMNVEELTREHVASHLQKYQMKFKESSPRN</sequence>
<keyword evidence="2" id="KW-0805">Transcription regulation</keyword>
<dbReference type="Gene3D" id="1.10.10.60">
    <property type="entry name" value="Homeodomain-like"/>
    <property type="match status" value="1"/>
</dbReference>
<dbReference type="InterPro" id="IPR009057">
    <property type="entry name" value="Homeodomain-like_sf"/>
</dbReference>
<protein>
    <submittedName>
        <fullName evidence="8">Transcription factor</fullName>
    </submittedName>
</protein>
<feature type="region of interest" description="Disordered" evidence="6">
    <location>
        <begin position="1"/>
        <end position="22"/>
    </location>
</feature>
<keyword evidence="5" id="KW-0539">Nucleus</keyword>
<proteinExistence type="evidence at transcript level"/>
<dbReference type="NCBIfam" id="TIGR01557">
    <property type="entry name" value="myb_SHAQKYF"/>
    <property type="match status" value="1"/>
</dbReference>
<dbReference type="PANTHER" id="PTHR31442:SF21">
    <property type="entry name" value="TRANSCRIPTION FACTOR BOA-RELATED"/>
    <property type="match status" value="1"/>
</dbReference>
<dbReference type="InterPro" id="IPR006447">
    <property type="entry name" value="Myb_dom_plants"/>
</dbReference>
<dbReference type="PANTHER" id="PTHR31442">
    <property type="entry name" value="HOMEODOMAIN-LIKE SUPERFAMILY PROTEIN-RELATED"/>
    <property type="match status" value="1"/>
</dbReference>
<dbReference type="GO" id="GO:0003677">
    <property type="term" value="F:DNA binding"/>
    <property type="evidence" value="ECO:0007669"/>
    <property type="project" value="UniProtKB-KW"/>
</dbReference>
<accession>D6MKE2</accession>
<evidence type="ECO:0000256" key="1">
    <source>
        <dbReference type="ARBA" id="ARBA00004123"/>
    </source>
</evidence>
<dbReference type="InterPro" id="IPR017930">
    <property type="entry name" value="Myb_dom"/>
</dbReference>
<evidence type="ECO:0000256" key="6">
    <source>
        <dbReference type="SAM" id="MobiDB-lite"/>
    </source>
</evidence>